<proteinExistence type="predicted"/>
<evidence type="ECO:0000313" key="2">
    <source>
        <dbReference type="EMBL" id="KAE8697930.1"/>
    </source>
</evidence>
<keyword evidence="3" id="KW-1185">Reference proteome</keyword>
<sequence>MDKVMVNKQAAINRVGNSLGCWEAENGNLSDALYQKYLQDSSNMYPEQSYNMFMGSNRFNMACSYDIDDVDAATTSDSSETDLLWEFNRSKLSSITNGMESNTKEPTLKSARSPELSKSLYPMSGPSPSRKLANGVGQQLNRNGSQPTASDGKHKTGGRK</sequence>
<protein>
    <submittedName>
        <fullName evidence="2">Uncharacterized protein</fullName>
    </submittedName>
</protein>
<feature type="region of interest" description="Disordered" evidence="1">
    <location>
        <begin position="95"/>
        <end position="160"/>
    </location>
</feature>
<dbReference type="AlphaFoldDB" id="A0A6A3A0V4"/>
<accession>A0A6A3A0V4</accession>
<evidence type="ECO:0000256" key="1">
    <source>
        <dbReference type="SAM" id="MobiDB-lite"/>
    </source>
</evidence>
<comment type="caution">
    <text evidence="2">The sequence shown here is derived from an EMBL/GenBank/DDBJ whole genome shotgun (WGS) entry which is preliminary data.</text>
</comment>
<name>A0A6A3A0V4_HIBSY</name>
<reference evidence="2" key="1">
    <citation type="submission" date="2019-09" db="EMBL/GenBank/DDBJ databases">
        <title>Draft genome information of white flower Hibiscus syriacus.</title>
        <authorList>
            <person name="Kim Y.-M."/>
        </authorList>
    </citation>
    <scope>NUCLEOTIDE SEQUENCE [LARGE SCALE GENOMIC DNA]</scope>
    <source>
        <strain evidence="2">YM2019G1</strain>
    </source>
</reference>
<dbReference type="EMBL" id="VEPZ02001048">
    <property type="protein sequence ID" value="KAE8697930.1"/>
    <property type="molecule type" value="Genomic_DNA"/>
</dbReference>
<feature type="compositionally biased region" description="Polar residues" evidence="1">
    <location>
        <begin position="136"/>
        <end position="149"/>
    </location>
</feature>
<organism evidence="2 3">
    <name type="scientific">Hibiscus syriacus</name>
    <name type="common">Rose of Sharon</name>
    <dbReference type="NCBI Taxonomy" id="106335"/>
    <lineage>
        <taxon>Eukaryota</taxon>
        <taxon>Viridiplantae</taxon>
        <taxon>Streptophyta</taxon>
        <taxon>Embryophyta</taxon>
        <taxon>Tracheophyta</taxon>
        <taxon>Spermatophyta</taxon>
        <taxon>Magnoliopsida</taxon>
        <taxon>eudicotyledons</taxon>
        <taxon>Gunneridae</taxon>
        <taxon>Pentapetalae</taxon>
        <taxon>rosids</taxon>
        <taxon>malvids</taxon>
        <taxon>Malvales</taxon>
        <taxon>Malvaceae</taxon>
        <taxon>Malvoideae</taxon>
        <taxon>Hibiscus</taxon>
    </lineage>
</organism>
<gene>
    <name evidence="2" type="ORF">F3Y22_tig00110607pilonHSYRG00078</name>
</gene>
<evidence type="ECO:0000313" key="3">
    <source>
        <dbReference type="Proteomes" id="UP000436088"/>
    </source>
</evidence>
<dbReference type="Proteomes" id="UP000436088">
    <property type="component" value="Unassembled WGS sequence"/>
</dbReference>